<reference evidence="1 2" key="2">
    <citation type="journal article" date="2016" name="J. Biotechnol.">
        <title>Complete genome sequence of Arthrobacter alpinus ERGS4:06, a yellow pigmented bacterium tolerant to cold and radiations isolated from Sikkim Himalaya.</title>
        <authorList>
            <person name="Kumar R."/>
            <person name="Singh D."/>
            <person name="Swarnkar M.K."/>
            <person name="Singh A.K."/>
            <person name="Kumar S."/>
        </authorList>
    </citation>
    <scope>NUCLEOTIDE SEQUENCE [LARGE SCALE GENOMIC DNA]</scope>
    <source>
        <strain evidence="1 2">ERGS4:06</strain>
    </source>
</reference>
<accession>A0A0S2M0Q2</accession>
<sequence length="76" mass="8335">MLFRDGLTLSAAKGQLFSLTSGTVTVNFIGRLSQSRFMGIPAAAFLTESEPCNLECRDQSLCLLFNTQATLEERES</sequence>
<dbReference type="Proteomes" id="UP000059574">
    <property type="component" value="Chromosome"/>
</dbReference>
<gene>
    <name evidence="1" type="ORF">AS189_11595</name>
</gene>
<organism evidence="1 2">
    <name type="scientific">Arthrobacter alpinus</name>
    <dbReference type="NCBI Taxonomy" id="656366"/>
    <lineage>
        <taxon>Bacteria</taxon>
        <taxon>Bacillati</taxon>
        <taxon>Actinomycetota</taxon>
        <taxon>Actinomycetes</taxon>
        <taxon>Micrococcales</taxon>
        <taxon>Micrococcaceae</taxon>
        <taxon>Arthrobacter</taxon>
    </lineage>
</organism>
<name>A0A0S2M0Q2_9MICC</name>
<dbReference type="AlphaFoldDB" id="A0A0S2M0Q2"/>
<evidence type="ECO:0000313" key="1">
    <source>
        <dbReference type="EMBL" id="ALO67019.1"/>
    </source>
</evidence>
<protein>
    <submittedName>
        <fullName evidence="1">Uncharacterized protein</fullName>
    </submittedName>
</protein>
<dbReference type="EMBL" id="CP013200">
    <property type="protein sequence ID" value="ALO67019.1"/>
    <property type="molecule type" value="Genomic_DNA"/>
</dbReference>
<proteinExistence type="predicted"/>
<reference evidence="2" key="1">
    <citation type="submission" date="2015-11" db="EMBL/GenBank/DDBJ databases">
        <authorList>
            <person name="Kumar R."/>
            <person name="Singh D."/>
            <person name="Swarnkar M.K."/>
            <person name="Singh A.K."/>
            <person name="Kumar S."/>
        </authorList>
    </citation>
    <scope>NUCLEOTIDE SEQUENCE [LARGE SCALE GENOMIC DNA]</scope>
    <source>
        <strain evidence="2">ERGS4:06</strain>
    </source>
</reference>
<evidence type="ECO:0000313" key="2">
    <source>
        <dbReference type="Proteomes" id="UP000059574"/>
    </source>
</evidence>